<reference evidence="7 8" key="1">
    <citation type="journal article" date="2018" name="Nat. Ecol. Evol.">
        <title>Pezizomycetes genomes reveal the molecular basis of ectomycorrhizal truffle lifestyle.</title>
        <authorList>
            <person name="Murat C."/>
            <person name="Payen T."/>
            <person name="Noel B."/>
            <person name="Kuo A."/>
            <person name="Morin E."/>
            <person name="Chen J."/>
            <person name="Kohler A."/>
            <person name="Krizsan K."/>
            <person name="Balestrini R."/>
            <person name="Da Silva C."/>
            <person name="Montanini B."/>
            <person name="Hainaut M."/>
            <person name="Levati E."/>
            <person name="Barry K.W."/>
            <person name="Belfiori B."/>
            <person name="Cichocki N."/>
            <person name="Clum A."/>
            <person name="Dockter R.B."/>
            <person name="Fauchery L."/>
            <person name="Guy J."/>
            <person name="Iotti M."/>
            <person name="Le Tacon F."/>
            <person name="Lindquist E.A."/>
            <person name="Lipzen A."/>
            <person name="Malagnac F."/>
            <person name="Mello A."/>
            <person name="Molinier V."/>
            <person name="Miyauchi S."/>
            <person name="Poulain J."/>
            <person name="Riccioni C."/>
            <person name="Rubini A."/>
            <person name="Sitrit Y."/>
            <person name="Splivallo R."/>
            <person name="Traeger S."/>
            <person name="Wang M."/>
            <person name="Zifcakova L."/>
            <person name="Wipf D."/>
            <person name="Zambonelli A."/>
            <person name="Paolocci F."/>
            <person name="Nowrousian M."/>
            <person name="Ottonello S."/>
            <person name="Baldrian P."/>
            <person name="Spatafora J.W."/>
            <person name="Henrissat B."/>
            <person name="Nagy L.G."/>
            <person name="Aury J.M."/>
            <person name="Wincker P."/>
            <person name="Grigoriev I.V."/>
            <person name="Bonfante P."/>
            <person name="Martin F.M."/>
        </authorList>
    </citation>
    <scope>NUCLEOTIDE SEQUENCE [LARGE SCALE GENOMIC DNA]</scope>
    <source>
        <strain evidence="7 8">CCBAS932</strain>
    </source>
</reference>
<evidence type="ECO:0000256" key="5">
    <source>
        <dbReference type="SAM" id="Phobius"/>
    </source>
</evidence>
<keyword evidence="3 5" id="KW-1133">Transmembrane helix</keyword>
<dbReference type="OrthoDB" id="100006at2759"/>
<dbReference type="PANTHER" id="PTHR23112">
    <property type="entry name" value="G PROTEIN-COUPLED RECEPTOR 157-RELATED"/>
    <property type="match status" value="1"/>
</dbReference>
<keyword evidence="2 5" id="KW-0812">Transmembrane</keyword>
<feature type="domain" description="G-protein coupled receptors family 2 profile 2" evidence="6">
    <location>
        <begin position="1"/>
        <end position="140"/>
    </location>
</feature>
<dbReference type="PROSITE" id="PS50261">
    <property type="entry name" value="G_PROTEIN_RECEP_F2_4"/>
    <property type="match status" value="1"/>
</dbReference>
<dbReference type="InterPro" id="IPR017981">
    <property type="entry name" value="GPCR_2-like_7TM"/>
</dbReference>
<evidence type="ECO:0000256" key="4">
    <source>
        <dbReference type="ARBA" id="ARBA00023136"/>
    </source>
</evidence>
<dbReference type="STRING" id="1392247.A0A3N4KH58"/>
<feature type="transmembrane region" description="Helical" evidence="5">
    <location>
        <begin position="80"/>
        <end position="102"/>
    </location>
</feature>
<sequence>GLATSDMLLSLNFLFSTAFQMSGRVINQQDHPKLCSTSGFLTQLFVVQTDYWALTIAINTWIMVGWGGKYAKFIRDSVGVIWAIPWLLSITCASVSLALVGYGDVGAWCWFQNDGMSLFINYIPRWTIVFVIMTIYISLF</sequence>
<dbReference type="GO" id="GO:0005886">
    <property type="term" value="C:plasma membrane"/>
    <property type="evidence" value="ECO:0007669"/>
    <property type="project" value="TreeGrafter"/>
</dbReference>
<dbReference type="InterPro" id="IPR023041">
    <property type="entry name" value="Glucose_rcpt_Git3-like_N"/>
</dbReference>
<organism evidence="7 8">
    <name type="scientific">Morchella conica CCBAS932</name>
    <dbReference type="NCBI Taxonomy" id="1392247"/>
    <lineage>
        <taxon>Eukaryota</taxon>
        <taxon>Fungi</taxon>
        <taxon>Dikarya</taxon>
        <taxon>Ascomycota</taxon>
        <taxon>Pezizomycotina</taxon>
        <taxon>Pezizomycetes</taxon>
        <taxon>Pezizales</taxon>
        <taxon>Morchellaceae</taxon>
        <taxon>Morchella</taxon>
    </lineage>
</organism>
<evidence type="ECO:0000256" key="1">
    <source>
        <dbReference type="ARBA" id="ARBA00004141"/>
    </source>
</evidence>
<dbReference type="GO" id="GO:0004930">
    <property type="term" value="F:G protein-coupled receptor activity"/>
    <property type="evidence" value="ECO:0007669"/>
    <property type="project" value="TreeGrafter"/>
</dbReference>
<evidence type="ECO:0000256" key="3">
    <source>
        <dbReference type="ARBA" id="ARBA00022989"/>
    </source>
</evidence>
<proteinExistence type="predicted"/>
<evidence type="ECO:0000313" key="8">
    <source>
        <dbReference type="Proteomes" id="UP000277580"/>
    </source>
</evidence>
<protein>
    <recommendedName>
        <fullName evidence="6">G-protein coupled receptors family 2 profile 2 domain-containing protein</fullName>
    </recommendedName>
</protein>
<gene>
    <name evidence="7" type="ORF">P167DRAFT_457545</name>
</gene>
<dbReference type="InParanoid" id="A0A3N4KH58"/>
<feature type="non-terminal residue" evidence="7">
    <location>
        <position position="1"/>
    </location>
</feature>
<comment type="subcellular location">
    <subcellularLocation>
        <location evidence="1">Membrane</location>
        <topology evidence="1">Multi-pass membrane protein</topology>
    </subcellularLocation>
</comment>
<dbReference type="GO" id="GO:0007166">
    <property type="term" value="P:cell surface receptor signaling pathway"/>
    <property type="evidence" value="ECO:0007669"/>
    <property type="project" value="InterPro"/>
</dbReference>
<dbReference type="AlphaFoldDB" id="A0A3N4KH58"/>
<evidence type="ECO:0000313" key="7">
    <source>
        <dbReference type="EMBL" id="RPB09883.1"/>
    </source>
</evidence>
<evidence type="ECO:0000259" key="6">
    <source>
        <dbReference type="PROSITE" id="PS50261"/>
    </source>
</evidence>
<feature type="non-terminal residue" evidence="7">
    <location>
        <position position="140"/>
    </location>
</feature>
<evidence type="ECO:0000256" key="2">
    <source>
        <dbReference type="ARBA" id="ARBA00022692"/>
    </source>
</evidence>
<accession>A0A3N4KH58</accession>
<feature type="transmembrane region" description="Helical" evidence="5">
    <location>
        <begin position="122"/>
        <end position="139"/>
    </location>
</feature>
<dbReference type="Pfam" id="PF11710">
    <property type="entry name" value="Git3"/>
    <property type="match status" value="1"/>
</dbReference>
<dbReference type="Proteomes" id="UP000277580">
    <property type="component" value="Unassembled WGS sequence"/>
</dbReference>
<dbReference type="Gene3D" id="1.20.1070.10">
    <property type="entry name" value="Rhodopsin 7-helix transmembrane proteins"/>
    <property type="match status" value="1"/>
</dbReference>
<dbReference type="EMBL" id="ML119147">
    <property type="protein sequence ID" value="RPB09883.1"/>
    <property type="molecule type" value="Genomic_DNA"/>
</dbReference>
<dbReference type="GO" id="GO:0007189">
    <property type="term" value="P:adenylate cyclase-activating G protein-coupled receptor signaling pathway"/>
    <property type="evidence" value="ECO:0007669"/>
    <property type="project" value="TreeGrafter"/>
</dbReference>
<name>A0A3N4KH58_9PEZI</name>
<dbReference type="PANTHER" id="PTHR23112:SF0">
    <property type="entry name" value="TRANSMEMBRANE PROTEIN 116"/>
    <property type="match status" value="1"/>
</dbReference>
<keyword evidence="4 5" id="KW-0472">Membrane</keyword>
<keyword evidence="8" id="KW-1185">Reference proteome</keyword>
<feature type="transmembrane region" description="Helical" evidence="5">
    <location>
        <begin position="51"/>
        <end position="68"/>
    </location>
</feature>